<feature type="compositionally biased region" description="Polar residues" evidence="12">
    <location>
        <begin position="26"/>
        <end position="37"/>
    </location>
</feature>
<evidence type="ECO:0000256" key="6">
    <source>
        <dbReference type="ARBA" id="ARBA00022792"/>
    </source>
</evidence>
<evidence type="ECO:0000256" key="3">
    <source>
        <dbReference type="ARBA" id="ARBA00022448"/>
    </source>
</evidence>
<feature type="region of interest" description="Disordered" evidence="12">
    <location>
        <begin position="1"/>
        <end position="86"/>
    </location>
</feature>
<keyword evidence="14" id="KW-1185">Reference proteome</keyword>
<keyword evidence="6" id="KW-0999">Mitochondrion inner membrane</keyword>
<evidence type="ECO:0000256" key="9">
    <source>
        <dbReference type="ARBA" id="ARBA00023136"/>
    </source>
</evidence>
<evidence type="ECO:0000256" key="10">
    <source>
        <dbReference type="PROSITE-ProRule" id="PRU00282"/>
    </source>
</evidence>
<feature type="repeat" description="Solcar" evidence="10">
    <location>
        <begin position="121"/>
        <end position="203"/>
    </location>
</feature>
<evidence type="ECO:0008006" key="15">
    <source>
        <dbReference type="Google" id="ProtNLM"/>
    </source>
</evidence>
<evidence type="ECO:0000313" key="13">
    <source>
        <dbReference type="EMBL" id="GAB1313262.1"/>
    </source>
</evidence>
<comment type="similarity">
    <text evidence="2 11">Belongs to the mitochondrial carrier (TC 2.A.29) family.</text>
</comment>
<keyword evidence="8" id="KW-0496">Mitochondrion</keyword>
<protein>
    <recommendedName>
        <fullName evidence="15">Mitochondrial carrier protein</fullName>
    </recommendedName>
</protein>
<sequence>MPAELRSAADDNDDRRHHHHHHRNSILLQQDGPSHQPSRPPLLIMPTYYSTSSQRDGQQQQQQQRRSLSSSRSSGDGSASDVISPDPRLAIAAPAAAAESAASAASSSDSSDAVSSYQRLVKRYRVEVAASASSVLSTLTTFPLDSVKTRMQTYRYAGFLDCVRHTYQTEKFRGFFRGVTAPMASITLVRTVSFSIYQRSKYVYCDWVKRNFGFDVMGHVSSRGSYPNLWTIATFGAAGATAGSCITVIACPFELTKLSAQVSVLLADKKNCPRPESHAIAASYQNKGTFKTLGNIIKHRGFGGLYTGFRLHLLRDTLGTGTYFMTYESSKQLLTTFGGDGTHSNPLAVLVAGGLCGIVSWALIYPVDSAKSIYQRNSLMYSKGQKVEPVKIAFFQRNMYRGLGVSMGRSCAVNAVFFSSFEFLKKRIKAMDGHGQQPHHHQRRESN</sequence>
<dbReference type="PANTHER" id="PTHR45624:SF9">
    <property type="entry name" value="CARRIER PROTEIN, PUTATIVE (AFU_ORTHOLOGUE AFUA_4G06390)-RELATED"/>
    <property type="match status" value="1"/>
</dbReference>
<dbReference type="GeneID" id="98174216"/>
<feature type="repeat" description="Solcar" evidence="10">
    <location>
        <begin position="230"/>
        <end position="333"/>
    </location>
</feature>
<evidence type="ECO:0000256" key="11">
    <source>
        <dbReference type="RuleBase" id="RU000488"/>
    </source>
</evidence>
<evidence type="ECO:0000256" key="7">
    <source>
        <dbReference type="ARBA" id="ARBA00022989"/>
    </source>
</evidence>
<dbReference type="PROSITE" id="PS50920">
    <property type="entry name" value="SOLCAR"/>
    <property type="match status" value="3"/>
</dbReference>
<dbReference type="SUPFAM" id="SSF103506">
    <property type="entry name" value="Mitochondrial carrier"/>
    <property type="match status" value="1"/>
</dbReference>
<dbReference type="EMBL" id="BAAFSV010000002">
    <property type="protein sequence ID" value="GAB1313262.1"/>
    <property type="molecule type" value="Genomic_DNA"/>
</dbReference>
<evidence type="ECO:0000313" key="14">
    <source>
        <dbReference type="Proteomes" id="UP001628179"/>
    </source>
</evidence>
<dbReference type="InterPro" id="IPR050567">
    <property type="entry name" value="Mitochondrial_Carrier"/>
</dbReference>
<organism evidence="13 14">
    <name type="scientific">Madurella fahalii</name>
    <dbReference type="NCBI Taxonomy" id="1157608"/>
    <lineage>
        <taxon>Eukaryota</taxon>
        <taxon>Fungi</taxon>
        <taxon>Dikarya</taxon>
        <taxon>Ascomycota</taxon>
        <taxon>Pezizomycotina</taxon>
        <taxon>Sordariomycetes</taxon>
        <taxon>Sordariomycetidae</taxon>
        <taxon>Sordariales</taxon>
        <taxon>Sordariales incertae sedis</taxon>
        <taxon>Madurella</taxon>
    </lineage>
</organism>
<dbReference type="InterPro" id="IPR023395">
    <property type="entry name" value="MCP_dom_sf"/>
</dbReference>
<evidence type="ECO:0000256" key="5">
    <source>
        <dbReference type="ARBA" id="ARBA00022737"/>
    </source>
</evidence>
<dbReference type="Proteomes" id="UP001628179">
    <property type="component" value="Unassembled WGS sequence"/>
</dbReference>
<proteinExistence type="inferred from homology"/>
<feature type="compositionally biased region" description="Low complexity" evidence="12">
    <location>
        <begin position="50"/>
        <end position="81"/>
    </location>
</feature>
<evidence type="ECO:0000256" key="2">
    <source>
        <dbReference type="ARBA" id="ARBA00006375"/>
    </source>
</evidence>
<reference evidence="13 14" key="1">
    <citation type="submission" date="2024-09" db="EMBL/GenBank/DDBJ databases">
        <title>Itraconazole resistance in Madurella fahalii resulting from another homologue of gene encoding cytochrome P450 14-alpha sterol demethylase (CYP51).</title>
        <authorList>
            <person name="Yoshioka I."/>
            <person name="Fahal A.H."/>
            <person name="Kaneko S."/>
            <person name="Yaguchi T."/>
        </authorList>
    </citation>
    <scope>NUCLEOTIDE SEQUENCE [LARGE SCALE GENOMIC DNA]</scope>
    <source>
        <strain evidence="13 14">IFM 68171</strain>
    </source>
</reference>
<comment type="subcellular location">
    <subcellularLocation>
        <location evidence="1">Mitochondrion membrane</location>
        <topology evidence="1">Multi-pass membrane protein</topology>
    </subcellularLocation>
</comment>
<feature type="repeat" description="Solcar" evidence="10">
    <location>
        <begin position="344"/>
        <end position="427"/>
    </location>
</feature>
<dbReference type="Gene3D" id="1.50.40.10">
    <property type="entry name" value="Mitochondrial carrier domain"/>
    <property type="match status" value="1"/>
</dbReference>
<evidence type="ECO:0000256" key="8">
    <source>
        <dbReference type="ARBA" id="ARBA00023128"/>
    </source>
</evidence>
<dbReference type="PANTHER" id="PTHR45624">
    <property type="entry name" value="MITOCHONDRIAL BASIC AMINO ACIDS TRANSPORTER-RELATED"/>
    <property type="match status" value="1"/>
</dbReference>
<dbReference type="InterPro" id="IPR018108">
    <property type="entry name" value="MCP_transmembrane"/>
</dbReference>
<keyword evidence="9 10" id="KW-0472">Membrane</keyword>
<keyword evidence="3 11" id="KW-0813">Transport</keyword>
<keyword evidence="7" id="KW-1133">Transmembrane helix</keyword>
<evidence type="ECO:0000256" key="4">
    <source>
        <dbReference type="ARBA" id="ARBA00022692"/>
    </source>
</evidence>
<evidence type="ECO:0000256" key="12">
    <source>
        <dbReference type="SAM" id="MobiDB-lite"/>
    </source>
</evidence>
<dbReference type="RefSeq" id="XP_070914994.1">
    <property type="nucleotide sequence ID" value="XM_071058893.1"/>
</dbReference>
<name>A0ABQ0G6A6_9PEZI</name>
<accession>A0ABQ0G6A6</accession>
<keyword evidence="5" id="KW-0677">Repeat</keyword>
<evidence type="ECO:0000256" key="1">
    <source>
        <dbReference type="ARBA" id="ARBA00004225"/>
    </source>
</evidence>
<keyword evidence="4 10" id="KW-0812">Transmembrane</keyword>
<gene>
    <name evidence="13" type="ORF">MFIFM68171_03472</name>
</gene>
<dbReference type="Pfam" id="PF00153">
    <property type="entry name" value="Mito_carr"/>
    <property type="match status" value="3"/>
</dbReference>
<comment type="caution">
    <text evidence="13">The sequence shown here is derived from an EMBL/GenBank/DDBJ whole genome shotgun (WGS) entry which is preliminary data.</text>
</comment>